<dbReference type="InterPro" id="IPR029149">
    <property type="entry name" value="Creatin/AminoP/Spt16_N"/>
</dbReference>
<dbReference type="Pfam" id="PF00557">
    <property type="entry name" value="Peptidase_M24"/>
    <property type="match status" value="1"/>
</dbReference>
<dbReference type="GO" id="GO:0004177">
    <property type="term" value="F:aminopeptidase activity"/>
    <property type="evidence" value="ECO:0007669"/>
    <property type="project" value="UniProtKB-KW"/>
</dbReference>
<dbReference type="InterPro" id="IPR000994">
    <property type="entry name" value="Pept_M24"/>
</dbReference>
<dbReference type="EMBL" id="FNIJ01000004">
    <property type="protein sequence ID" value="SDN70787.1"/>
    <property type="molecule type" value="Genomic_DNA"/>
</dbReference>
<evidence type="ECO:0000259" key="3">
    <source>
        <dbReference type="Pfam" id="PF01321"/>
    </source>
</evidence>
<gene>
    <name evidence="4" type="ORF">SAMN05216193_104335</name>
</gene>
<dbReference type="OrthoDB" id="9803194at2"/>
<organism evidence="4 5">
    <name type="scientific">Pseudomonas jinjuensis</name>
    <dbReference type="NCBI Taxonomy" id="198616"/>
    <lineage>
        <taxon>Bacteria</taxon>
        <taxon>Pseudomonadati</taxon>
        <taxon>Pseudomonadota</taxon>
        <taxon>Gammaproteobacteria</taxon>
        <taxon>Pseudomonadales</taxon>
        <taxon>Pseudomonadaceae</taxon>
        <taxon>Pseudomonas</taxon>
    </lineage>
</organism>
<dbReference type="Gene3D" id="3.90.230.10">
    <property type="entry name" value="Creatinase/methionine aminopeptidase superfamily"/>
    <property type="match status" value="1"/>
</dbReference>
<dbReference type="InterPro" id="IPR050659">
    <property type="entry name" value="Peptidase_M24B"/>
</dbReference>
<evidence type="ECO:0000256" key="1">
    <source>
        <dbReference type="SAM" id="MobiDB-lite"/>
    </source>
</evidence>
<dbReference type="Proteomes" id="UP000242957">
    <property type="component" value="Unassembled WGS sequence"/>
</dbReference>
<evidence type="ECO:0000313" key="5">
    <source>
        <dbReference type="Proteomes" id="UP000242957"/>
    </source>
</evidence>
<keyword evidence="4" id="KW-0378">Hydrolase</keyword>
<evidence type="ECO:0000259" key="2">
    <source>
        <dbReference type="Pfam" id="PF00557"/>
    </source>
</evidence>
<keyword evidence="4" id="KW-0031">Aminopeptidase</keyword>
<keyword evidence="4" id="KW-0645">Protease</keyword>
<proteinExistence type="predicted"/>
<accession>A0A1H0DKL5</accession>
<dbReference type="Gene3D" id="3.40.350.10">
    <property type="entry name" value="Creatinase/prolidase N-terminal domain"/>
    <property type="match status" value="1"/>
</dbReference>
<protein>
    <submittedName>
        <fullName evidence="4">Xaa-Pro aminopeptidase</fullName>
    </submittedName>
</protein>
<feature type="domain" description="Peptidase M24" evidence="2">
    <location>
        <begin position="221"/>
        <end position="430"/>
    </location>
</feature>
<dbReference type="InterPro" id="IPR036005">
    <property type="entry name" value="Creatinase/aminopeptidase-like"/>
</dbReference>
<dbReference type="AlphaFoldDB" id="A0A1H0DKL5"/>
<sequence>MSSSPFSIPSNQRKIDPGKRISTALKADGTEDNNDRVEIGPTPLAMAEWAELNLEIPHLPTMREYRLERLREQIVARDLGGILLFDPLNIRYATDTTNMQLWITHNPARACFVSADGYVVLWDFHNCDHLSAHLPLVRELRGGAAFFYFESGNRTEEHARKFAQQVDSVLREHAGNNRRLAVDRIEMAGLRALEKLGIEVSNAQEVTEFARVIKGPDEIKAMRCAIASCEASVAEMHKALRAGATENDVWAVLHAENIRRGGEWIETRILSSGPRTNPWFQESGPRIIGDGDLVSFDTDLIGVYGMCVDISRAWICGGREPTREQKRLYRIAHEHITTNASLVRPGVRFTELTAKGHRLPEEFRAQRYGVMFHGVGLCDEYPCIRYPEDVESYGYEGELQPGMALCVEAYVGAVGGKDGIKLENQILVTEDGCENLTSYPFDESFLVD</sequence>
<evidence type="ECO:0000313" key="4">
    <source>
        <dbReference type="EMBL" id="SDN70787.1"/>
    </source>
</evidence>
<dbReference type="SUPFAM" id="SSF53092">
    <property type="entry name" value="Creatinase/prolidase N-terminal domain"/>
    <property type="match status" value="1"/>
</dbReference>
<dbReference type="InterPro" id="IPR000587">
    <property type="entry name" value="Creatinase_N"/>
</dbReference>
<dbReference type="SUPFAM" id="SSF55920">
    <property type="entry name" value="Creatinase/aminopeptidase"/>
    <property type="match status" value="1"/>
</dbReference>
<dbReference type="PANTHER" id="PTHR46112">
    <property type="entry name" value="AMINOPEPTIDASE"/>
    <property type="match status" value="1"/>
</dbReference>
<dbReference type="PANTHER" id="PTHR46112:SF2">
    <property type="entry name" value="XAA-PRO AMINOPEPTIDASE P-RELATED"/>
    <property type="match status" value="1"/>
</dbReference>
<dbReference type="STRING" id="198616.SAMN05216193_104335"/>
<dbReference type="CDD" id="cd01066">
    <property type="entry name" value="APP_MetAP"/>
    <property type="match status" value="1"/>
</dbReference>
<reference evidence="5" key="1">
    <citation type="submission" date="2016-10" db="EMBL/GenBank/DDBJ databases">
        <authorList>
            <person name="Varghese N."/>
            <person name="Submissions S."/>
        </authorList>
    </citation>
    <scope>NUCLEOTIDE SEQUENCE [LARGE SCALE GENOMIC DNA]</scope>
    <source>
        <strain evidence="5">JCM 21621</strain>
    </source>
</reference>
<dbReference type="Pfam" id="PF01321">
    <property type="entry name" value="Creatinase_N"/>
    <property type="match status" value="1"/>
</dbReference>
<feature type="domain" description="Creatinase N-terminal" evidence="3">
    <location>
        <begin position="66"/>
        <end position="212"/>
    </location>
</feature>
<dbReference type="NCBIfam" id="NF043017">
    <property type="entry name" value="DimsulpropLyDddP"/>
    <property type="match status" value="1"/>
</dbReference>
<name>A0A1H0DKL5_9PSED</name>
<keyword evidence="5" id="KW-1185">Reference proteome</keyword>
<feature type="region of interest" description="Disordered" evidence="1">
    <location>
        <begin position="1"/>
        <end position="20"/>
    </location>
</feature>
<dbReference type="InterPro" id="IPR050020">
    <property type="entry name" value="DddP"/>
</dbReference>
<feature type="compositionally biased region" description="Polar residues" evidence="1">
    <location>
        <begin position="1"/>
        <end position="12"/>
    </location>
</feature>